<evidence type="ECO:0000256" key="17">
    <source>
        <dbReference type="SAM" id="Coils"/>
    </source>
</evidence>
<feature type="binding site" evidence="16">
    <location>
        <position position="88"/>
    </location>
    <ligand>
        <name>GTP</name>
        <dbReference type="ChEBI" id="CHEBI:37565"/>
    </ligand>
</feature>
<evidence type="ECO:0000256" key="13">
    <source>
        <dbReference type="ARBA" id="ARBA00023134"/>
    </source>
</evidence>
<keyword evidence="10 14" id="KW-0547">Nucleotide-binding</keyword>
<dbReference type="PIRSF" id="PIRSF006135">
    <property type="entry name" value="CobU"/>
    <property type="match status" value="1"/>
</dbReference>
<comment type="pathway">
    <text evidence="6 14">Cofactor biosynthesis; adenosylcobalamin biosynthesis; adenosylcobalamin from cob(II)yrinate a,c-diamide: step 5/7.</text>
</comment>
<dbReference type="AlphaFoldDB" id="A0A4U1BFY6"/>
<organism evidence="18 19">
    <name type="scientific">Ferrimonas aestuarii</name>
    <dbReference type="NCBI Taxonomy" id="2569539"/>
    <lineage>
        <taxon>Bacteria</taxon>
        <taxon>Pseudomonadati</taxon>
        <taxon>Pseudomonadota</taxon>
        <taxon>Gammaproteobacteria</taxon>
        <taxon>Alteromonadales</taxon>
        <taxon>Ferrimonadaceae</taxon>
        <taxon>Ferrimonas</taxon>
    </lineage>
</organism>
<dbReference type="Proteomes" id="UP000305675">
    <property type="component" value="Unassembled WGS sequence"/>
</dbReference>
<dbReference type="UniPathway" id="UPA00148">
    <property type="reaction ID" value="UER00236"/>
</dbReference>
<evidence type="ECO:0000256" key="2">
    <source>
        <dbReference type="ARBA" id="ARBA00000711"/>
    </source>
</evidence>
<evidence type="ECO:0000256" key="12">
    <source>
        <dbReference type="ARBA" id="ARBA00022840"/>
    </source>
</evidence>
<evidence type="ECO:0000256" key="11">
    <source>
        <dbReference type="ARBA" id="ARBA00022777"/>
    </source>
</evidence>
<dbReference type="OrthoDB" id="9788370at2"/>
<evidence type="ECO:0000256" key="7">
    <source>
        <dbReference type="ARBA" id="ARBA00007490"/>
    </source>
</evidence>
<evidence type="ECO:0000256" key="9">
    <source>
        <dbReference type="ARBA" id="ARBA00022679"/>
    </source>
</evidence>
<evidence type="ECO:0000256" key="4">
    <source>
        <dbReference type="ARBA" id="ARBA00003889"/>
    </source>
</evidence>
<evidence type="ECO:0000313" key="18">
    <source>
        <dbReference type="EMBL" id="TKB50073.1"/>
    </source>
</evidence>
<dbReference type="PANTHER" id="PTHR34848:SF1">
    <property type="entry name" value="BIFUNCTIONAL ADENOSYLCOBALAMIN BIOSYNTHESIS PROTEIN COBU"/>
    <property type="match status" value="1"/>
</dbReference>
<proteinExistence type="inferred from homology"/>
<evidence type="ECO:0000256" key="6">
    <source>
        <dbReference type="ARBA" id="ARBA00005159"/>
    </source>
</evidence>
<comment type="similarity">
    <text evidence="7 14">Belongs to the CobU/CobP family.</text>
</comment>
<feature type="binding site" evidence="16">
    <location>
        <begin position="55"/>
        <end position="58"/>
    </location>
    <ligand>
        <name>GTP</name>
        <dbReference type="ChEBI" id="CHEBI:37565"/>
    </ligand>
</feature>
<reference evidence="18 19" key="1">
    <citation type="submission" date="2019-04" db="EMBL/GenBank/DDBJ databases">
        <authorList>
            <person name="Hwang J.C."/>
        </authorList>
    </citation>
    <scope>NUCLEOTIDE SEQUENCE [LARGE SCALE GENOMIC DNA]</scope>
    <source>
        <strain evidence="18 19">IMCC35002</strain>
    </source>
</reference>
<dbReference type="InterPro" id="IPR027417">
    <property type="entry name" value="P-loop_NTPase"/>
</dbReference>
<dbReference type="GO" id="GO:0005524">
    <property type="term" value="F:ATP binding"/>
    <property type="evidence" value="ECO:0007669"/>
    <property type="project" value="UniProtKB-UniRule"/>
</dbReference>
<feature type="binding site" evidence="16">
    <location>
        <position position="66"/>
    </location>
    <ligand>
        <name>GTP</name>
        <dbReference type="ChEBI" id="CHEBI:37565"/>
    </ligand>
</feature>
<dbReference type="EC" id="2.7.7.62" evidence="14"/>
<evidence type="ECO:0000256" key="14">
    <source>
        <dbReference type="PIRNR" id="PIRNR006135"/>
    </source>
</evidence>
<feature type="active site" description="GMP-histidine intermediate" evidence="15">
    <location>
        <position position="54"/>
    </location>
</feature>
<dbReference type="CDD" id="cd00544">
    <property type="entry name" value="CobU"/>
    <property type="match status" value="1"/>
</dbReference>
<evidence type="ECO:0000256" key="1">
    <source>
        <dbReference type="ARBA" id="ARBA00000312"/>
    </source>
</evidence>
<dbReference type="PANTHER" id="PTHR34848">
    <property type="match status" value="1"/>
</dbReference>
<protein>
    <recommendedName>
        <fullName evidence="14">Bifunctional adenosylcobalamin biosynthesis protein</fullName>
        <ecNumber evidence="14">2.7.1.156</ecNumber>
        <ecNumber evidence="14">2.7.7.62</ecNumber>
    </recommendedName>
</protein>
<keyword evidence="19" id="KW-1185">Reference proteome</keyword>
<dbReference type="GO" id="GO:0009236">
    <property type="term" value="P:cobalamin biosynthetic process"/>
    <property type="evidence" value="ECO:0007669"/>
    <property type="project" value="UniProtKB-UniRule"/>
</dbReference>
<dbReference type="Gene3D" id="3.40.50.300">
    <property type="entry name" value="P-loop containing nucleotide triphosphate hydrolases"/>
    <property type="match status" value="1"/>
</dbReference>
<evidence type="ECO:0000313" key="19">
    <source>
        <dbReference type="Proteomes" id="UP000305675"/>
    </source>
</evidence>
<evidence type="ECO:0000256" key="8">
    <source>
        <dbReference type="ARBA" id="ARBA00022573"/>
    </source>
</evidence>
<evidence type="ECO:0000256" key="5">
    <source>
        <dbReference type="ARBA" id="ARBA00004692"/>
    </source>
</evidence>
<feature type="coiled-coil region" evidence="17">
    <location>
        <begin position="95"/>
        <end position="122"/>
    </location>
</feature>
<keyword evidence="13 14" id="KW-0342">GTP-binding</keyword>
<name>A0A4U1BFY6_9GAMM</name>
<dbReference type="RefSeq" id="WP_136865205.1">
    <property type="nucleotide sequence ID" value="NZ_SWCJ01000024.1"/>
</dbReference>
<dbReference type="EC" id="2.7.1.156" evidence="14"/>
<comment type="catalytic activity">
    <reaction evidence="3">
        <text>adenosylcob(III)inamide + GTP = adenosylcob(III)inamide phosphate + GDP + H(+)</text>
        <dbReference type="Rhea" id="RHEA:15765"/>
        <dbReference type="ChEBI" id="CHEBI:2480"/>
        <dbReference type="ChEBI" id="CHEBI:15378"/>
        <dbReference type="ChEBI" id="CHEBI:37565"/>
        <dbReference type="ChEBI" id="CHEBI:58189"/>
        <dbReference type="ChEBI" id="CHEBI:58502"/>
        <dbReference type="EC" id="2.7.1.156"/>
    </reaction>
</comment>
<keyword evidence="18" id="KW-0548">Nucleotidyltransferase</keyword>
<dbReference type="GO" id="GO:0005525">
    <property type="term" value="F:GTP binding"/>
    <property type="evidence" value="ECO:0007669"/>
    <property type="project" value="UniProtKB-UniRule"/>
</dbReference>
<dbReference type="SUPFAM" id="SSF52540">
    <property type="entry name" value="P-loop containing nucleoside triphosphate hydrolases"/>
    <property type="match status" value="1"/>
</dbReference>
<dbReference type="GO" id="GO:0008820">
    <property type="term" value="F:cobinamide phosphate guanylyltransferase activity"/>
    <property type="evidence" value="ECO:0007669"/>
    <property type="project" value="UniProtKB-UniRule"/>
</dbReference>
<comment type="catalytic activity">
    <reaction evidence="1 14">
        <text>adenosylcob(III)inamide + ATP = adenosylcob(III)inamide phosphate + ADP + H(+)</text>
        <dbReference type="Rhea" id="RHEA:15769"/>
        <dbReference type="ChEBI" id="CHEBI:2480"/>
        <dbReference type="ChEBI" id="CHEBI:15378"/>
        <dbReference type="ChEBI" id="CHEBI:30616"/>
        <dbReference type="ChEBI" id="CHEBI:58502"/>
        <dbReference type="ChEBI" id="CHEBI:456216"/>
        <dbReference type="EC" id="2.7.1.156"/>
    </reaction>
</comment>
<comment type="catalytic activity">
    <reaction evidence="2 14">
        <text>adenosylcob(III)inamide phosphate + GTP + H(+) = adenosylcob(III)inamide-GDP + diphosphate</text>
        <dbReference type="Rhea" id="RHEA:22712"/>
        <dbReference type="ChEBI" id="CHEBI:15378"/>
        <dbReference type="ChEBI" id="CHEBI:33019"/>
        <dbReference type="ChEBI" id="CHEBI:37565"/>
        <dbReference type="ChEBI" id="CHEBI:58502"/>
        <dbReference type="ChEBI" id="CHEBI:60487"/>
        <dbReference type="EC" id="2.7.7.62"/>
    </reaction>
</comment>
<evidence type="ECO:0000256" key="16">
    <source>
        <dbReference type="PIRSR" id="PIRSR006135-2"/>
    </source>
</evidence>
<keyword evidence="8 14" id="KW-0169">Cobalamin biosynthesis</keyword>
<gene>
    <name evidence="18" type="ORF">FCL42_20020</name>
</gene>
<accession>A0A4U1BFY6</accession>
<keyword evidence="11 14" id="KW-0418">Kinase</keyword>
<sequence length="178" mass="19300">MKRLVIGGARSGKSRLAQQWASDWQQRSGGDVVVIATAELRQGGGSMAERIAHHRANRPSDWITVEQPRDLGLALAKLHGKPCFVMVDCLTLWLANELESGLDAYAEARAELLEALESVQVEELVMIGNELGQSVVPMGAETRQFVDQNGWLLQATGELCDQVTMVIAGQPLPLKGGL</sequence>
<comment type="caution">
    <text evidence="18">The sequence shown here is derived from an EMBL/GenBank/DDBJ whole genome shotgun (WGS) entry which is preliminary data.</text>
</comment>
<keyword evidence="9 14" id="KW-0808">Transferase</keyword>
<dbReference type="EMBL" id="SWCJ01000024">
    <property type="protein sequence ID" value="TKB50073.1"/>
    <property type="molecule type" value="Genomic_DNA"/>
</dbReference>
<evidence type="ECO:0000256" key="10">
    <source>
        <dbReference type="ARBA" id="ARBA00022741"/>
    </source>
</evidence>
<keyword evidence="12 14" id="KW-0067">ATP-binding</keyword>
<keyword evidence="17" id="KW-0175">Coiled coil</keyword>
<dbReference type="GO" id="GO:0043752">
    <property type="term" value="F:adenosylcobinamide kinase activity"/>
    <property type="evidence" value="ECO:0007669"/>
    <property type="project" value="UniProtKB-EC"/>
</dbReference>
<feature type="binding site" evidence="16">
    <location>
        <begin position="7"/>
        <end position="14"/>
    </location>
    <ligand>
        <name>GTP</name>
        <dbReference type="ChEBI" id="CHEBI:37565"/>
    </ligand>
</feature>
<feature type="binding site" evidence="16">
    <location>
        <begin position="36"/>
        <end position="38"/>
    </location>
    <ligand>
        <name>GTP</name>
        <dbReference type="ChEBI" id="CHEBI:37565"/>
    </ligand>
</feature>
<dbReference type="Pfam" id="PF02283">
    <property type="entry name" value="CobU"/>
    <property type="match status" value="1"/>
</dbReference>
<dbReference type="InterPro" id="IPR003203">
    <property type="entry name" value="CobU/CobP"/>
</dbReference>
<comment type="function">
    <text evidence="4 14">Catalyzes ATP-dependent phosphorylation of adenosylcobinamide and addition of GMP to adenosylcobinamide phosphate.</text>
</comment>
<evidence type="ECO:0000256" key="3">
    <source>
        <dbReference type="ARBA" id="ARBA00001522"/>
    </source>
</evidence>
<evidence type="ECO:0000256" key="15">
    <source>
        <dbReference type="PIRSR" id="PIRSR006135-1"/>
    </source>
</evidence>
<comment type="pathway">
    <text evidence="5 14">Cofactor biosynthesis; adenosylcobalamin biosynthesis; adenosylcobalamin from cob(II)yrinate a,c-diamide: step 6/7.</text>
</comment>